<dbReference type="EMBL" id="LMCB01000049">
    <property type="protein sequence ID" value="KZL16270.1"/>
    <property type="molecule type" value="Genomic_DNA"/>
</dbReference>
<evidence type="ECO:0000256" key="3">
    <source>
        <dbReference type="ARBA" id="ARBA00022750"/>
    </source>
</evidence>
<keyword evidence="4" id="KW-0378">Hydrolase</keyword>
<dbReference type="RefSeq" id="WP_068008662.1">
    <property type="nucleotide sequence ID" value="NZ_FOFM01000023.1"/>
</dbReference>
<dbReference type="GO" id="GO:0008047">
    <property type="term" value="F:enzyme activator activity"/>
    <property type="evidence" value="ECO:0007669"/>
    <property type="project" value="InterPro"/>
</dbReference>
<evidence type="ECO:0000313" key="6">
    <source>
        <dbReference type="Proteomes" id="UP000076577"/>
    </source>
</evidence>
<evidence type="ECO:0000256" key="1">
    <source>
        <dbReference type="ARBA" id="ARBA00006814"/>
    </source>
</evidence>
<accession>A0A165WA30</accession>
<evidence type="ECO:0000256" key="2">
    <source>
        <dbReference type="ARBA" id="ARBA00022670"/>
    </source>
</evidence>
<gene>
    <name evidence="5" type="ORF">PsAD2_03453</name>
</gene>
<dbReference type="AlphaFoldDB" id="A0A165WA30"/>
<dbReference type="GO" id="GO:0016485">
    <property type="term" value="P:protein processing"/>
    <property type="evidence" value="ECO:0007669"/>
    <property type="project" value="TreeGrafter"/>
</dbReference>
<dbReference type="SUPFAM" id="SSF53163">
    <property type="entry name" value="HybD-like"/>
    <property type="match status" value="1"/>
</dbReference>
<keyword evidence="3" id="KW-0064">Aspartyl protease</keyword>
<proteinExistence type="inferred from homology"/>
<reference evidence="5 6" key="1">
    <citation type="journal article" date="2016" name="Front. Microbiol.">
        <title>Comparative Genomic Analysis Reveals a Diverse Repertoire of Genes Involved in Prokaryote-Eukaryote Interactions within the Pseudovibrio Genus.</title>
        <authorList>
            <person name="Romano S."/>
            <person name="Fernandez-Guerra A."/>
            <person name="Reen F.J."/>
            <person name="Glockner F.O."/>
            <person name="Crowley S.P."/>
            <person name="O'Sullivan O."/>
            <person name="Cotter P.D."/>
            <person name="Adams C."/>
            <person name="Dobson A.D."/>
            <person name="O'Gara F."/>
        </authorList>
    </citation>
    <scope>NUCLEOTIDE SEQUENCE [LARGE SCALE GENOMIC DNA]</scope>
    <source>
        <strain evidence="5 6">Ad2</strain>
    </source>
</reference>
<protein>
    <submittedName>
        <fullName evidence="5">Hydrogenase 2 maturation endopeptidase</fullName>
    </submittedName>
</protein>
<dbReference type="InterPro" id="IPR000671">
    <property type="entry name" value="Peptidase_A31"/>
</dbReference>
<dbReference type="NCBIfam" id="TIGR00072">
    <property type="entry name" value="hydrog_prot"/>
    <property type="match status" value="1"/>
</dbReference>
<dbReference type="STRING" id="989403.SAMN05421798_1239"/>
<dbReference type="InterPro" id="IPR023430">
    <property type="entry name" value="Pept_HybD-like_dom_sf"/>
</dbReference>
<name>A0A165WA30_9HYPH</name>
<dbReference type="Pfam" id="PF01750">
    <property type="entry name" value="HycI"/>
    <property type="match status" value="1"/>
</dbReference>
<dbReference type="CDD" id="cd00518">
    <property type="entry name" value="H2MP"/>
    <property type="match status" value="1"/>
</dbReference>
<dbReference type="PANTHER" id="PTHR30302:SF1">
    <property type="entry name" value="HYDROGENASE 2 MATURATION PROTEASE"/>
    <property type="match status" value="1"/>
</dbReference>
<dbReference type="Gene3D" id="3.40.50.1450">
    <property type="entry name" value="HybD-like"/>
    <property type="match status" value="1"/>
</dbReference>
<comment type="caution">
    <text evidence="5">The sequence shown here is derived from an EMBL/GenBank/DDBJ whole genome shotgun (WGS) entry which is preliminary data.</text>
</comment>
<dbReference type="PATRIC" id="fig|989403.3.peg.3720"/>
<keyword evidence="6" id="KW-1185">Reference proteome</keyword>
<evidence type="ECO:0000256" key="4">
    <source>
        <dbReference type="ARBA" id="ARBA00022801"/>
    </source>
</evidence>
<dbReference type="PANTHER" id="PTHR30302">
    <property type="entry name" value="HYDROGENASE 1 MATURATION PROTEASE"/>
    <property type="match status" value="1"/>
</dbReference>
<organism evidence="5 6">
    <name type="scientific">Pseudovibrio axinellae</name>
    <dbReference type="NCBI Taxonomy" id="989403"/>
    <lineage>
        <taxon>Bacteria</taxon>
        <taxon>Pseudomonadati</taxon>
        <taxon>Pseudomonadota</taxon>
        <taxon>Alphaproteobacteria</taxon>
        <taxon>Hyphomicrobiales</taxon>
        <taxon>Stappiaceae</taxon>
        <taxon>Pseudovibrio</taxon>
    </lineage>
</organism>
<comment type="similarity">
    <text evidence="1">Belongs to the peptidase A31 family.</text>
</comment>
<dbReference type="GO" id="GO:0004190">
    <property type="term" value="F:aspartic-type endopeptidase activity"/>
    <property type="evidence" value="ECO:0007669"/>
    <property type="project" value="UniProtKB-KW"/>
</dbReference>
<sequence>MTNTNTLIIGIGNRYRSDDAFGCIVAAELAGIASSDVRCIEHDGEPATLMECWEGVDEVILVDAVSSGAQAGKIFRFNLALEKLPEEFNLYSTHAFGVPQAVELARALHKLPANISFIGVEGECFNAGVSLSKTLLKRKHEVVAEILCELRKKGDVHARVISDG</sequence>
<dbReference type="Proteomes" id="UP000076577">
    <property type="component" value="Unassembled WGS sequence"/>
</dbReference>
<dbReference type="OrthoDB" id="9792731at2"/>
<evidence type="ECO:0000313" key="5">
    <source>
        <dbReference type="EMBL" id="KZL16270.1"/>
    </source>
</evidence>
<keyword evidence="2" id="KW-0645">Protease</keyword>